<dbReference type="AlphaFoldDB" id="A0A3M7M5H5"/>
<proteinExistence type="predicted"/>
<evidence type="ECO:0000313" key="3">
    <source>
        <dbReference type="Proteomes" id="UP000265663"/>
    </source>
</evidence>
<organism evidence="2 3">
    <name type="scientific">Pyrenophora seminiperda CCB06</name>
    <dbReference type="NCBI Taxonomy" id="1302712"/>
    <lineage>
        <taxon>Eukaryota</taxon>
        <taxon>Fungi</taxon>
        <taxon>Dikarya</taxon>
        <taxon>Ascomycota</taxon>
        <taxon>Pezizomycotina</taxon>
        <taxon>Dothideomycetes</taxon>
        <taxon>Pleosporomycetidae</taxon>
        <taxon>Pleosporales</taxon>
        <taxon>Pleosporineae</taxon>
        <taxon>Pleosporaceae</taxon>
        <taxon>Pyrenophora</taxon>
    </lineage>
</organism>
<dbReference type="Gene3D" id="3.10.28.10">
    <property type="entry name" value="Homing endonucleases"/>
    <property type="match status" value="1"/>
</dbReference>
<feature type="domain" description="Homing endonuclease LAGLIDADG" evidence="1">
    <location>
        <begin position="9"/>
        <end position="81"/>
    </location>
</feature>
<dbReference type="Pfam" id="PF00961">
    <property type="entry name" value="LAGLIDADG_1"/>
    <property type="match status" value="1"/>
</dbReference>
<dbReference type="InterPro" id="IPR004860">
    <property type="entry name" value="LAGLIDADG_dom"/>
</dbReference>
<dbReference type="GO" id="GO:0005739">
    <property type="term" value="C:mitochondrion"/>
    <property type="evidence" value="ECO:0007669"/>
    <property type="project" value="UniProtKB-ARBA"/>
</dbReference>
<dbReference type="Proteomes" id="UP000265663">
    <property type="component" value="Unassembled WGS sequence"/>
</dbReference>
<protein>
    <submittedName>
        <fullName evidence="2">LAGLIDADG endonuclease (Mitochondrion)</fullName>
    </submittedName>
</protein>
<keyword evidence="2" id="KW-0378">Hydrolase</keyword>
<dbReference type="EMBL" id="KE747820">
    <property type="protein sequence ID" value="RMZ69664.1"/>
    <property type="molecule type" value="Genomic_DNA"/>
</dbReference>
<sequence length="81" mass="9479">MVKLRVSDAYSAGGRVDLAFVLTQHSRDLSLIKCLADYFSCGQFYTYKEFKCRNFKEIYETILPFFLKYPILGVKSKDFED</sequence>
<accession>A0A3M7M5H5</accession>
<keyword evidence="3" id="KW-1185">Reference proteome</keyword>
<name>A0A3M7M5H5_9PLEO</name>
<dbReference type="InterPro" id="IPR027434">
    <property type="entry name" value="Homing_endonucl"/>
</dbReference>
<keyword evidence="2" id="KW-0540">Nuclease</keyword>
<dbReference type="OrthoDB" id="3665149at2759"/>
<dbReference type="SUPFAM" id="SSF55608">
    <property type="entry name" value="Homing endonucleases"/>
    <property type="match status" value="1"/>
</dbReference>
<reference evidence="2 3" key="1">
    <citation type="journal article" date="2014" name="PLoS ONE">
        <title>De novo Genome Assembly of the Fungal Plant Pathogen Pyrenophora semeniperda.</title>
        <authorList>
            <person name="Soliai M.M."/>
            <person name="Meyer S.E."/>
            <person name="Udall J.A."/>
            <person name="Elzinga D.E."/>
            <person name="Hermansen R.A."/>
            <person name="Bodily P.M."/>
            <person name="Hart A.A."/>
            <person name="Coleman C.E."/>
        </authorList>
    </citation>
    <scope>NUCLEOTIDE SEQUENCE [LARGE SCALE GENOMIC DNA]</scope>
    <source>
        <strain evidence="2 3">CCB06</strain>
        <tissue evidence="2">Mycelium</tissue>
    </source>
</reference>
<dbReference type="GO" id="GO:0004519">
    <property type="term" value="F:endonuclease activity"/>
    <property type="evidence" value="ECO:0007669"/>
    <property type="project" value="UniProtKB-KW"/>
</dbReference>
<dbReference type="PANTHER" id="PTHR36181:SF4">
    <property type="entry name" value="LAGLIDADG ENDONUCLEASE"/>
    <property type="match status" value="1"/>
</dbReference>
<evidence type="ECO:0000313" key="2">
    <source>
        <dbReference type="EMBL" id="RMZ69664.1"/>
    </source>
</evidence>
<dbReference type="PANTHER" id="PTHR36181">
    <property type="entry name" value="INTRON-ENCODED ENDONUCLEASE AI3-RELATED"/>
    <property type="match status" value="1"/>
</dbReference>
<dbReference type="InterPro" id="IPR051289">
    <property type="entry name" value="LAGLIDADG_Endonuclease"/>
</dbReference>
<keyword evidence="2" id="KW-0255">Endonuclease</keyword>
<evidence type="ECO:0000259" key="1">
    <source>
        <dbReference type="Pfam" id="PF00961"/>
    </source>
</evidence>
<gene>
    <name evidence="2" type="ORF">GMOD_00010336</name>
</gene>